<feature type="non-terminal residue" evidence="1">
    <location>
        <position position="110"/>
    </location>
</feature>
<dbReference type="EMBL" id="CAUOFW020008357">
    <property type="protein sequence ID" value="CAK9182449.1"/>
    <property type="molecule type" value="Genomic_DNA"/>
</dbReference>
<comment type="caution">
    <text evidence="1">The sequence shown here is derived from an EMBL/GenBank/DDBJ whole genome shotgun (WGS) entry which is preliminary data.</text>
</comment>
<reference evidence="1 2" key="1">
    <citation type="submission" date="2024-02" db="EMBL/GenBank/DDBJ databases">
        <authorList>
            <person name="Vignale AGUSTIN F."/>
            <person name="Sosa J E."/>
            <person name="Modenutti C."/>
        </authorList>
    </citation>
    <scope>NUCLEOTIDE SEQUENCE [LARGE SCALE GENOMIC DNA]</scope>
</reference>
<protein>
    <recommendedName>
        <fullName evidence="3">Protein kinase domain-containing protein</fullName>
    </recommendedName>
</protein>
<evidence type="ECO:0000313" key="1">
    <source>
        <dbReference type="EMBL" id="CAK9182449.1"/>
    </source>
</evidence>
<dbReference type="AlphaFoldDB" id="A0ABC8UNN4"/>
<organism evidence="1 2">
    <name type="scientific">Ilex paraguariensis</name>
    <name type="common">yerba mate</name>
    <dbReference type="NCBI Taxonomy" id="185542"/>
    <lineage>
        <taxon>Eukaryota</taxon>
        <taxon>Viridiplantae</taxon>
        <taxon>Streptophyta</taxon>
        <taxon>Embryophyta</taxon>
        <taxon>Tracheophyta</taxon>
        <taxon>Spermatophyta</taxon>
        <taxon>Magnoliopsida</taxon>
        <taxon>eudicotyledons</taxon>
        <taxon>Gunneridae</taxon>
        <taxon>Pentapetalae</taxon>
        <taxon>asterids</taxon>
        <taxon>campanulids</taxon>
        <taxon>Aquifoliales</taxon>
        <taxon>Aquifoliaceae</taxon>
        <taxon>Ilex</taxon>
    </lineage>
</organism>
<sequence>MSTSSPDADDMDISCPVTGEGGFGLVVKCRKKLDQKIYAVKEIVLEQTEMAFDKIQSCVRSSFFFLSSVVGALHRKEFAPPRRVCCRCITLTFSLISGFLLQPCPEEGCQ</sequence>
<evidence type="ECO:0008006" key="3">
    <source>
        <dbReference type="Google" id="ProtNLM"/>
    </source>
</evidence>
<gene>
    <name evidence="1" type="ORF">ILEXP_LOCUS52623</name>
</gene>
<accession>A0ABC8UNN4</accession>
<dbReference type="Gene3D" id="3.30.200.20">
    <property type="entry name" value="Phosphorylase Kinase, domain 1"/>
    <property type="match status" value="1"/>
</dbReference>
<evidence type="ECO:0000313" key="2">
    <source>
        <dbReference type="Proteomes" id="UP001642360"/>
    </source>
</evidence>
<dbReference type="InterPro" id="IPR011009">
    <property type="entry name" value="Kinase-like_dom_sf"/>
</dbReference>
<name>A0ABC8UNN4_9AQUA</name>
<dbReference type="Proteomes" id="UP001642360">
    <property type="component" value="Unassembled WGS sequence"/>
</dbReference>
<keyword evidence="2" id="KW-1185">Reference proteome</keyword>
<proteinExistence type="predicted"/>
<dbReference type="SUPFAM" id="SSF56112">
    <property type="entry name" value="Protein kinase-like (PK-like)"/>
    <property type="match status" value="1"/>
</dbReference>